<accession>A0A9W9DGN2</accession>
<proteinExistence type="predicted"/>
<name>A0A9W9DGN2_9AGAR</name>
<protein>
    <submittedName>
        <fullName evidence="2">PLC-like phosphodiesterase</fullName>
    </submittedName>
</protein>
<dbReference type="Pfam" id="PF00388">
    <property type="entry name" value="PI-PLC-X"/>
    <property type="match status" value="1"/>
</dbReference>
<dbReference type="AlphaFoldDB" id="A0A9W9DGN2"/>
<feature type="domain" description="Phosphatidylinositol-specific phospholipase C X" evidence="1">
    <location>
        <begin position="110"/>
        <end position="252"/>
    </location>
</feature>
<dbReference type="PROSITE" id="PS50007">
    <property type="entry name" value="PIPLC_X_DOMAIN"/>
    <property type="match status" value="1"/>
</dbReference>
<dbReference type="GO" id="GO:0006629">
    <property type="term" value="P:lipid metabolic process"/>
    <property type="evidence" value="ECO:0007669"/>
    <property type="project" value="InterPro"/>
</dbReference>
<dbReference type="InterPro" id="IPR017946">
    <property type="entry name" value="PLC-like_Pdiesterase_TIM-brl"/>
</dbReference>
<comment type="caution">
    <text evidence="2">The sequence shown here is derived from an EMBL/GenBank/DDBJ whole genome shotgun (WGS) entry which is preliminary data.</text>
</comment>
<evidence type="ECO:0000313" key="3">
    <source>
        <dbReference type="Proteomes" id="UP001150266"/>
    </source>
</evidence>
<dbReference type="Proteomes" id="UP001150266">
    <property type="component" value="Unassembled WGS sequence"/>
</dbReference>
<dbReference type="PANTHER" id="PTHR13593">
    <property type="match status" value="1"/>
</dbReference>
<dbReference type="Gene3D" id="3.20.20.190">
    <property type="entry name" value="Phosphatidylinositol (PI) phosphodiesterase"/>
    <property type="match status" value="1"/>
</dbReference>
<gene>
    <name evidence="2" type="ORF">J3R30DRAFT_3306021</name>
</gene>
<dbReference type="EMBL" id="JAOTPV010000037">
    <property type="protein sequence ID" value="KAJ4468182.1"/>
    <property type="molecule type" value="Genomic_DNA"/>
</dbReference>
<dbReference type="PANTHER" id="PTHR13593:SF113">
    <property type="entry name" value="SI:DKEY-266F7.9"/>
    <property type="match status" value="1"/>
</dbReference>
<evidence type="ECO:0000259" key="1">
    <source>
        <dbReference type="SMART" id="SM00148"/>
    </source>
</evidence>
<organism evidence="2 3">
    <name type="scientific">Lentinula aciculospora</name>
    <dbReference type="NCBI Taxonomy" id="153920"/>
    <lineage>
        <taxon>Eukaryota</taxon>
        <taxon>Fungi</taxon>
        <taxon>Dikarya</taxon>
        <taxon>Basidiomycota</taxon>
        <taxon>Agaricomycotina</taxon>
        <taxon>Agaricomycetes</taxon>
        <taxon>Agaricomycetidae</taxon>
        <taxon>Agaricales</taxon>
        <taxon>Marasmiineae</taxon>
        <taxon>Omphalotaceae</taxon>
        <taxon>Lentinula</taxon>
    </lineage>
</organism>
<dbReference type="InterPro" id="IPR051057">
    <property type="entry name" value="PI-PLC_domain"/>
</dbReference>
<reference evidence="2" key="1">
    <citation type="submission" date="2022-08" db="EMBL/GenBank/DDBJ databases">
        <title>A Global Phylogenomic Analysis of the Shiitake Genus Lentinula.</title>
        <authorList>
            <consortium name="DOE Joint Genome Institute"/>
            <person name="Sierra-Patev S."/>
            <person name="Min B."/>
            <person name="Naranjo-Ortiz M."/>
            <person name="Looney B."/>
            <person name="Konkel Z."/>
            <person name="Slot J.C."/>
            <person name="Sakamoto Y."/>
            <person name="Steenwyk J.L."/>
            <person name="Rokas A."/>
            <person name="Carro J."/>
            <person name="Camarero S."/>
            <person name="Ferreira P."/>
            <person name="Molpeceres G."/>
            <person name="Ruiz-Duenas F.J."/>
            <person name="Serrano A."/>
            <person name="Henrissat B."/>
            <person name="Drula E."/>
            <person name="Hughes K.W."/>
            <person name="Mata J.L."/>
            <person name="Ishikawa N.K."/>
            <person name="Vargas-Isla R."/>
            <person name="Ushijima S."/>
            <person name="Smith C.A."/>
            <person name="Ahrendt S."/>
            <person name="Andreopoulos W."/>
            <person name="He G."/>
            <person name="Labutti K."/>
            <person name="Lipzen A."/>
            <person name="Ng V."/>
            <person name="Riley R."/>
            <person name="Sandor L."/>
            <person name="Barry K."/>
            <person name="Martinez A.T."/>
            <person name="Xiao Y."/>
            <person name="Gibbons J.G."/>
            <person name="Terashima K."/>
            <person name="Grigoriev I.V."/>
            <person name="Hibbett D.S."/>
        </authorList>
    </citation>
    <scope>NUCLEOTIDE SEQUENCE</scope>
    <source>
        <strain evidence="2">JLM2183</strain>
    </source>
</reference>
<keyword evidence="3" id="KW-1185">Reference proteome</keyword>
<dbReference type="InterPro" id="IPR000909">
    <property type="entry name" value="PLipase_C_PInositol-sp_X_dom"/>
</dbReference>
<dbReference type="SMART" id="SM00148">
    <property type="entry name" value="PLCXc"/>
    <property type="match status" value="1"/>
</dbReference>
<evidence type="ECO:0000313" key="2">
    <source>
        <dbReference type="EMBL" id="KAJ4468182.1"/>
    </source>
</evidence>
<dbReference type="OrthoDB" id="1046782at2759"/>
<dbReference type="CDD" id="cd08586">
    <property type="entry name" value="PI-PLCc_BcPLC_like"/>
    <property type="match status" value="1"/>
</dbReference>
<dbReference type="GO" id="GO:0008081">
    <property type="term" value="F:phosphoric diester hydrolase activity"/>
    <property type="evidence" value="ECO:0007669"/>
    <property type="project" value="InterPro"/>
</dbReference>
<dbReference type="SUPFAM" id="SSF51695">
    <property type="entry name" value="PLC-like phosphodiesterases"/>
    <property type="match status" value="1"/>
</dbReference>
<sequence length="416" mass="47347">MVHFHNFTNDEILCTFKSNIHVLFSPGSSHLVDIPIEGTISLSPVHSFKEPYFESKTEFDIKLPISPRATLSSRKLPVVCRWRIYTQNQLSEILVFPKRDLGSFLSEIPDTVSLYSLLLPGTHDTMSFYGWPISQCQSLQTPLQIQLENGIRVIDIRLSNINGKLTAYHGTYPQKTPFQKILTTVHSFLTSPTSCRETIVMSIKQEDHTNTPPAVFSRLVREEIEESPLQFFLENRIPQLGEVRGKVVLLSRFGGNGNEWENGLEGIGIHPTNWPDSEKEGFVWECKDVVVRTHDWYAIPSFLYIPEKLSLATQFLLPPPNNDNNHPTLSIIYTSAASFPFAAPKPIAEGFGWPKWGLGVEGMNPRLGKWILDRIKSSCRLRGWVLVDFYNQPEDSLVELLVECNFTERRSGEEGW</sequence>